<evidence type="ECO:0000256" key="3">
    <source>
        <dbReference type="ARBA" id="ARBA00022833"/>
    </source>
</evidence>
<name>V7BZ73_PHAVU</name>
<dbReference type="EMBL" id="CM002292">
    <property type="protein sequence ID" value="ESW21946.1"/>
    <property type="molecule type" value="Genomic_DNA"/>
</dbReference>
<dbReference type="OMA" id="NWTIGNL"/>
<evidence type="ECO:0000313" key="6">
    <source>
        <dbReference type="Proteomes" id="UP000000226"/>
    </source>
</evidence>
<dbReference type="OrthoDB" id="153872at2759"/>
<dbReference type="AlphaFoldDB" id="V7BZ73"/>
<evidence type="ECO:0000256" key="1">
    <source>
        <dbReference type="ARBA" id="ARBA00022723"/>
    </source>
</evidence>
<keyword evidence="1" id="KW-0479">Metal-binding</keyword>
<evidence type="ECO:0000256" key="2">
    <source>
        <dbReference type="ARBA" id="ARBA00022771"/>
    </source>
</evidence>
<dbReference type="Proteomes" id="UP000000226">
    <property type="component" value="Chromosome 5"/>
</dbReference>
<dbReference type="GO" id="GO:0008270">
    <property type="term" value="F:zinc ion binding"/>
    <property type="evidence" value="ECO:0007669"/>
    <property type="project" value="UniProtKB-KW"/>
</dbReference>
<dbReference type="CDD" id="cd19821">
    <property type="entry name" value="Bbox1_BBX-like"/>
    <property type="match status" value="1"/>
</dbReference>
<dbReference type="PANTHER" id="PTHR31717:SF142">
    <property type="entry name" value="B-BOX DOMAIN PROTEIN 30-RELATED"/>
    <property type="match status" value="1"/>
</dbReference>
<dbReference type="Gramene" id="ESW21946">
    <property type="protein sequence ID" value="ESW21946"/>
    <property type="gene ID" value="PHAVU_005G113200g"/>
</dbReference>
<evidence type="ECO:0000313" key="5">
    <source>
        <dbReference type="EMBL" id="ESW21946.1"/>
    </source>
</evidence>
<proteinExistence type="predicted"/>
<dbReference type="InterPro" id="IPR000315">
    <property type="entry name" value="Znf_B-box"/>
</dbReference>
<keyword evidence="3" id="KW-0862">Zinc</keyword>
<organism evidence="5 6">
    <name type="scientific">Phaseolus vulgaris</name>
    <name type="common">Kidney bean</name>
    <name type="synonym">French bean</name>
    <dbReference type="NCBI Taxonomy" id="3885"/>
    <lineage>
        <taxon>Eukaryota</taxon>
        <taxon>Viridiplantae</taxon>
        <taxon>Streptophyta</taxon>
        <taxon>Embryophyta</taxon>
        <taxon>Tracheophyta</taxon>
        <taxon>Spermatophyta</taxon>
        <taxon>Magnoliopsida</taxon>
        <taxon>eudicotyledons</taxon>
        <taxon>Gunneridae</taxon>
        <taxon>Pentapetalae</taxon>
        <taxon>rosids</taxon>
        <taxon>fabids</taxon>
        <taxon>Fabales</taxon>
        <taxon>Fabaceae</taxon>
        <taxon>Papilionoideae</taxon>
        <taxon>50 kb inversion clade</taxon>
        <taxon>NPAAA clade</taxon>
        <taxon>indigoferoid/millettioid clade</taxon>
        <taxon>Phaseoleae</taxon>
        <taxon>Phaseolus</taxon>
    </lineage>
</organism>
<keyword evidence="2" id="KW-0863">Zinc-finger</keyword>
<dbReference type="InterPro" id="IPR049808">
    <property type="entry name" value="CONSTANS-like_Bbox1"/>
</dbReference>
<protein>
    <recommendedName>
        <fullName evidence="4">B box-type domain-containing protein</fullName>
    </recommendedName>
</protein>
<gene>
    <name evidence="5" type="ORF">PHAVU_005G113200g</name>
</gene>
<dbReference type="eggNOG" id="ENOG502S3MI">
    <property type="taxonomic scope" value="Eukaryota"/>
</dbReference>
<sequence>MSENHTTSQPIPVSQSVSIQVALGATKWALVGHKFKGLYSSASSYTICSRNYKEAYPIELTKMCKGAEGQKKHDFCSSFLHEERDTRSGKCCELCGLQASLYCQADDAYLCRKCDTRVHGANFLALRHIRCFLCNTCHHLTRRYLIGESLEVVLPPNINWVIGNLPNNRGTYGKCSRMHNNPSLLF</sequence>
<feature type="domain" description="B box-type" evidence="4">
    <location>
        <begin position="87"/>
        <end position="133"/>
    </location>
</feature>
<reference evidence="6" key="1">
    <citation type="journal article" date="2014" name="Nat. Genet.">
        <title>A reference genome for common bean and genome-wide analysis of dual domestications.</title>
        <authorList>
            <person name="Schmutz J."/>
            <person name="McClean P.E."/>
            <person name="Mamidi S."/>
            <person name="Wu G.A."/>
            <person name="Cannon S.B."/>
            <person name="Grimwood J."/>
            <person name="Jenkins J."/>
            <person name="Shu S."/>
            <person name="Song Q."/>
            <person name="Chavarro C."/>
            <person name="Torres-Torres M."/>
            <person name="Geffroy V."/>
            <person name="Moghaddam S.M."/>
            <person name="Gao D."/>
            <person name="Abernathy B."/>
            <person name="Barry K."/>
            <person name="Blair M."/>
            <person name="Brick M.A."/>
            <person name="Chovatia M."/>
            <person name="Gepts P."/>
            <person name="Goodstein D.M."/>
            <person name="Gonzales M."/>
            <person name="Hellsten U."/>
            <person name="Hyten D.L."/>
            <person name="Jia G."/>
            <person name="Kelly J.D."/>
            <person name="Kudrna D."/>
            <person name="Lee R."/>
            <person name="Richard M.M."/>
            <person name="Miklas P.N."/>
            <person name="Osorno J.M."/>
            <person name="Rodrigues J."/>
            <person name="Thareau V."/>
            <person name="Urrea C.A."/>
            <person name="Wang M."/>
            <person name="Yu Y."/>
            <person name="Zhang M."/>
            <person name="Wing R.A."/>
            <person name="Cregan P.B."/>
            <person name="Rokhsar D.S."/>
            <person name="Jackson S.A."/>
        </authorList>
    </citation>
    <scope>NUCLEOTIDE SEQUENCE [LARGE SCALE GENOMIC DNA]</scope>
    <source>
        <strain evidence="6">cv. G19833</strain>
    </source>
</reference>
<dbReference type="SMART" id="SM00336">
    <property type="entry name" value="BBOX"/>
    <property type="match status" value="1"/>
</dbReference>
<evidence type="ECO:0000259" key="4">
    <source>
        <dbReference type="SMART" id="SM00336"/>
    </source>
</evidence>
<keyword evidence="6" id="KW-1185">Reference proteome</keyword>
<dbReference type="PANTHER" id="PTHR31717">
    <property type="entry name" value="ZINC FINGER PROTEIN CONSTANS-LIKE 10"/>
    <property type="match status" value="1"/>
</dbReference>
<accession>V7BZ73</accession>